<dbReference type="Proteomes" id="UP000789595">
    <property type="component" value="Unassembled WGS sequence"/>
</dbReference>
<name>A0A8J2T2H8_9STRA</name>
<feature type="non-terminal residue" evidence="1">
    <location>
        <position position="1"/>
    </location>
</feature>
<dbReference type="EMBL" id="CAKKNE010000006">
    <property type="protein sequence ID" value="CAH0380382.1"/>
    <property type="molecule type" value="Genomic_DNA"/>
</dbReference>
<evidence type="ECO:0000313" key="2">
    <source>
        <dbReference type="Proteomes" id="UP000789595"/>
    </source>
</evidence>
<protein>
    <submittedName>
        <fullName evidence="1">Uncharacterized protein</fullName>
    </submittedName>
</protein>
<accession>A0A8J2T2H8</accession>
<evidence type="ECO:0000313" key="1">
    <source>
        <dbReference type="EMBL" id="CAH0380382.1"/>
    </source>
</evidence>
<organism evidence="1 2">
    <name type="scientific">Pelagomonas calceolata</name>
    <dbReference type="NCBI Taxonomy" id="35677"/>
    <lineage>
        <taxon>Eukaryota</taxon>
        <taxon>Sar</taxon>
        <taxon>Stramenopiles</taxon>
        <taxon>Ochrophyta</taxon>
        <taxon>Pelagophyceae</taxon>
        <taxon>Pelagomonadales</taxon>
        <taxon>Pelagomonadaceae</taxon>
        <taxon>Pelagomonas</taxon>
    </lineage>
</organism>
<keyword evidence="2" id="KW-1185">Reference proteome</keyword>
<dbReference type="AlphaFoldDB" id="A0A8J2T2H8"/>
<feature type="non-terminal residue" evidence="1">
    <location>
        <position position="228"/>
    </location>
</feature>
<proteinExistence type="predicted"/>
<reference evidence="1" key="1">
    <citation type="submission" date="2021-11" db="EMBL/GenBank/DDBJ databases">
        <authorList>
            <consortium name="Genoscope - CEA"/>
            <person name="William W."/>
        </authorList>
    </citation>
    <scope>NUCLEOTIDE SEQUENCE</scope>
</reference>
<gene>
    <name evidence="1" type="ORF">PECAL_6P20330</name>
</gene>
<sequence length="228" mass="25018">STLKIRCYTDARRSLLHLLHLRRPRQLRAERALEFRDDRRVGHGLALLVLLDDLGLLVDLRAEVLLGHLLGHSSLHQRLAEGEARLLDLERFGLLGELARAGASRGAHRAVAAHRFIRGGELARLGHGGAAPLRRGQALLLVALRRLLERLGRAAHIYGLPVLAGVAAEVGHGCCAFAVCSVWLLVSDSLWRAHAARRETCAAARCNERCADTLFNLCEQTRKSAIDA</sequence>
<comment type="caution">
    <text evidence="1">The sequence shown here is derived from an EMBL/GenBank/DDBJ whole genome shotgun (WGS) entry which is preliminary data.</text>
</comment>